<name>A0ABT9NU26_9ACTN</name>
<gene>
    <name evidence="1" type="ORF">J2S59_003738</name>
</gene>
<protein>
    <submittedName>
        <fullName evidence="1">Uncharacterized protein</fullName>
    </submittedName>
</protein>
<proteinExistence type="predicted"/>
<dbReference type="EMBL" id="JAUSQM010000001">
    <property type="protein sequence ID" value="MDP9823929.1"/>
    <property type="molecule type" value="Genomic_DNA"/>
</dbReference>
<comment type="caution">
    <text evidence="1">The sequence shown here is derived from an EMBL/GenBank/DDBJ whole genome shotgun (WGS) entry which is preliminary data.</text>
</comment>
<keyword evidence="2" id="KW-1185">Reference proteome</keyword>
<evidence type="ECO:0000313" key="1">
    <source>
        <dbReference type="EMBL" id="MDP9823929.1"/>
    </source>
</evidence>
<dbReference type="Proteomes" id="UP001240447">
    <property type="component" value="Unassembled WGS sequence"/>
</dbReference>
<dbReference type="RefSeq" id="WP_306825388.1">
    <property type="nucleotide sequence ID" value="NZ_JAUSQM010000001.1"/>
</dbReference>
<accession>A0ABT9NU26</accession>
<organism evidence="1 2">
    <name type="scientific">Nocardioides massiliensis</name>
    <dbReference type="NCBI Taxonomy" id="1325935"/>
    <lineage>
        <taxon>Bacteria</taxon>
        <taxon>Bacillati</taxon>
        <taxon>Actinomycetota</taxon>
        <taxon>Actinomycetes</taxon>
        <taxon>Propionibacteriales</taxon>
        <taxon>Nocardioidaceae</taxon>
        <taxon>Nocardioides</taxon>
    </lineage>
</organism>
<reference evidence="1 2" key="1">
    <citation type="submission" date="2023-07" db="EMBL/GenBank/DDBJ databases">
        <title>Sequencing the genomes of 1000 actinobacteria strains.</title>
        <authorList>
            <person name="Klenk H.-P."/>
        </authorList>
    </citation>
    <scope>NUCLEOTIDE SEQUENCE [LARGE SCALE GENOMIC DNA]</scope>
    <source>
        <strain evidence="1 2">GD13</strain>
    </source>
</reference>
<sequence length="263" mass="29532">MSARVFFSFPEVVDPERHEDYNAWHQLDHRPENLALPGIVHGERWVRTPQCREAAASLGPDGDAGLSAAQYAAMYWFREPTEQSIREWVELGSTTAEEGRRPDQDWTRRRLTGFFAPLRGWVSPREAITTAALPFRPVRGVLLEVWRVTDPRGPAADAALRGLHRAVAESVEQTDGIVGAWSFASRRTTAEDDDGTTTGEEQWGRLQVVVRYCEDDPIELVDVLAATAPDPVLTPLLRTPLLTITPWTWDWFRADYAPGTAGR</sequence>
<evidence type="ECO:0000313" key="2">
    <source>
        <dbReference type="Proteomes" id="UP001240447"/>
    </source>
</evidence>